<dbReference type="EMBL" id="MUZQ01000027">
    <property type="protein sequence ID" value="OWK62425.1"/>
    <property type="molecule type" value="Genomic_DNA"/>
</dbReference>
<organism evidence="1 2">
    <name type="scientific">Lonchura striata</name>
    <name type="common">white-rumped munia</name>
    <dbReference type="NCBI Taxonomy" id="40157"/>
    <lineage>
        <taxon>Eukaryota</taxon>
        <taxon>Metazoa</taxon>
        <taxon>Chordata</taxon>
        <taxon>Craniata</taxon>
        <taxon>Vertebrata</taxon>
        <taxon>Euteleostomi</taxon>
        <taxon>Archelosauria</taxon>
        <taxon>Archosauria</taxon>
        <taxon>Dinosauria</taxon>
        <taxon>Saurischia</taxon>
        <taxon>Theropoda</taxon>
        <taxon>Coelurosauria</taxon>
        <taxon>Aves</taxon>
        <taxon>Neognathae</taxon>
        <taxon>Neoaves</taxon>
        <taxon>Telluraves</taxon>
        <taxon>Australaves</taxon>
        <taxon>Passeriformes</taxon>
        <taxon>Passeroidea</taxon>
        <taxon>Estrildidae</taxon>
        <taxon>Estrildinae</taxon>
        <taxon>Lonchura</taxon>
    </lineage>
</organism>
<dbReference type="Proteomes" id="UP000197619">
    <property type="component" value="Unassembled WGS sequence"/>
</dbReference>
<evidence type="ECO:0000313" key="1">
    <source>
        <dbReference type="EMBL" id="OWK62425.1"/>
    </source>
</evidence>
<proteinExistence type="predicted"/>
<reference evidence="1 2" key="1">
    <citation type="submission" date="2017-05" db="EMBL/GenBank/DDBJ databases">
        <title>Genome of assembly of the Bengalese finch, Lonchura striata domestica.</title>
        <authorList>
            <person name="Colquitt B.M."/>
            <person name="Brainard M.S."/>
        </authorList>
    </citation>
    <scope>NUCLEOTIDE SEQUENCE [LARGE SCALE GENOMIC DNA]</scope>
    <source>
        <strain evidence="1">White83orange57</strain>
    </source>
</reference>
<protein>
    <submittedName>
        <fullName evidence="1">Uncharacterized protein</fullName>
    </submittedName>
</protein>
<accession>A0A218V8N3</accession>
<keyword evidence="2" id="KW-1185">Reference proteome</keyword>
<sequence length="57" mass="6102">MVWTKFTCQLQEFYNPCVACTGIPVAARAGSCLCRNLVLLSLAIGLAVPRAKSPLCC</sequence>
<gene>
    <name evidence="1" type="ORF">RLOC_00004310</name>
</gene>
<evidence type="ECO:0000313" key="2">
    <source>
        <dbReference type="Proteomes" id="UP000197619"/>
    </source>
</evidence>
<dbReference type="AlphaFoldDB" id="A0A218V8N3"/>
<name>A0A218V8N3_9PASE</name>
<comment type="caution">
    <text evidence="1">The sequence shown here is derived from an EMBL/GenBank/DDBJ whole genome shotgun (WGS) entry which is preliminary data.</text>
</comment>